<dbReference type="InterPro" id="IPR016908">
    <property type="entry name" value="UCP029037"/>
</dbReference>
<reference evidence="2" key="1">
    <citation type="journal article" date="2019" name="Int. J. Syst. Evol. Microbiol.">
        <title>The Global Catalogue of Microorganisms (GCM) 10K type strain sequencing project: providing services to taxonomists for standard genome sequencing and annotation.</title>
        <authorList>
            <consortium name="The Broad Institute Genomics Platform"/>
            <consortium name="The Broad Institute Genome Sequencing Center for Infectious Disease"/>
            <person name="Wu L."/>
            <person name="Ma J."/>
        </authorList>
    </citation>
    <scope>NUCLEOTIDE SEQUENCE [LARGE SCALE GENOMIC DNA]</scope>
    <source>
        <strain evidence="2">CGMCC 1.10131</strain>
    </source>
</reference>
<dbReference type="PIRSF" id="PIRSF029037">
    <property type="entry name" value="UCP029037_Zn_ribbon"/>
    <property type="match status" value="1"/>
</dbReference>
<comment type="caution">
    <text evidence="1">The sequence shown here is derived from an EMBL/GenBank/DDBJ whole genome shotgun (WGS) entry which is preliminary data.</text>
</comment>
<evidence type="ECO:0000313" key="1">
    <source>
        <dbReference type="EMBL" id="GGB01500.1"/>
    </source>
</evidence>
<protein>
    <submittedName>
        <fullName evidence="1">Zn-ribbon-containing protein</fullName>
    </submittedName>
</protein>
<evidence type="ECO:0000313" key="2">
    <source>
        <dbReference type="Proteomes" id="UP000651977"/>
    </source>
</evidence>
<dbReference type="RefSeq" id="WP_055734892.1">
    <property type="nucleotide sequence ID" value="NZ_BMDY01000006.1"/>
</dbReference>
<dbReference type="Proteomes" id="UP000651977">
    <property type="component" value="Unassembled WGS sequence"/>
</dbReference>
<gene>
    <name evidence="1" type="ORF">GCM10007414_13370</name>
</gene>
<proteinExistence type="predicted"/>
<organism evidence="1 2">
    <name type="scientific">Agarivorans gilvus</name>
    <dbReference type="NCBI Taxonomy" id="680279"/>
    <lineage>
        <taxon>Bacteria</taxon>
        <taxon>Pseudomonadati</taxon>
        <taxon>Pseudomonadota</taxon>
        <taxon>Gammaproteobacteria</taxon>
        <taxon>Alteromonadales</taxon>
        <taxon>Alteromonadaceae</taxon>
        <taxon>Agarivorans</taxon>
    </lineage>
</organism>
<name>A0ABQ1I0F4_9ALTE</name>
<keyword evidence="2" id="KW-1185">Reference proteome</keyword>
<dbReference type="Pfam" id="PF10071">
    <property type="entry name" value="DUF2310"/>
    <property type="match status" value="1"/>
</dbReference>
<accession>A0ABQ1I0F4</accession>
<sequence length="257" mass="29769">MFLYEVRFECYSDTTISQAEKAINALLDCWRYNGQIIGREFPLVLKEAVFACRVVSPLQDSLLEKYQSNQVKRAKQGLHDVGLLSPKLKLLGRDINSDDSDECHTPKWQVLYTNYLQTCSPLRCGEHFTPIPLHRLPAVANGDHKQLIKWQEDWSACDQLQMNGSILEHGALNEISQINSRLFRRGYDLCKRLEYLTQVPTYYYLYRVGGDNLMSEQTRSCPSCGGDWRLEHSVHDIFDFKCDNCRLVSNLSWDFKS</sequence>
<dbReference type="EMBL" id="BMDY01000006">
    <property type="protein sequence ID" value="GGB01500.1"/>
    <property type="molecule type" value="Genomic_DNA"/>
</dbReference>